<dbReference type="PANTHER" id="PTHR22550:SF5">
    <property type="entry name" value="LEUCINE ZIPPER PROTEIN 4"/>
    <property type="match status" value="1"/>
</dbReference>
<keyword evidence="1 2" id="KW-0472">Membrane</keyword>
<organism evidence="3">
    <name type="scientific">human gut metagenome</name>
    <dbReference type="NCBI Taxonomy" id="408170"/>
    <lineage>
        <taxon>unclassified sequences</taxon>
        <taxon>metagenomes</taxon>
        <taxon>organismal metagenomes</taxon>
    </lineage>
</organism>
<reference evidence="3" key="1">
    <citation type="journal article" date="2013" name="Environ. Microbiol.">
        <title>Microbiota from the distal guts of lean and obese adolescents exhibit partial functional redundancy besides clear differences in community structure.</title>
        <authorList>
            <person name="Ferrer M."/>
            <person name="Ruiz A."/>
            <person name="Lanza F."/>
            <person name="Haange S.B."/>
            <person name="Oberbach A."/>
            <person name="Till H."/>
            <person name="Bargiela R."/>
            <person name="Campoy C."/>
            <person name="Segura M.T."/>
            <person name="Richter M."/>
            <person name="von Bergen M."/>
            <person name="Seifert J."/>
            <person name="Suarez A."/>
        </authorList>
    </citation>
    <scope>NUCLEOTIDE SEQUENCE</scope>
</reference>
<dbReference type="PANTHER" id="PTHR22550">
    <property type="entry name" value="SPORE GERMINATION PROTEIN"/>
    <property type="match status" value="1"/>
</dbReference>
<protein>
    <submittedName>
        <fullName evidence="3">Membrane protein yndD</fullName>
    </submittedName>
</protein>
<feature type="non-terminal residue" evidence="3">
    <location>
        <position position="183"/>
    </location>
</feature>
<sequence>TVGERSKTDVSVCYLTDKADMNIVNAVTDKLKNIPLNTIAGGEYLQSFLEDDDSVLFSQIYTTERPDVFVSKLYEGRVGIIVDGTPFALVLPCLFAENFVTMDDYTHKPYFSAFLRIIRFFAFIAGAVLPGLYVALCNFHPEMFRSALLLNIYSSEQTAAYPVFGECLIMYILYEIMREAGLR</sequence>
<keyword evidence="2" id="KW-0812">Transmembrane</keyword>
<feature type="transmembrane region" description="Helical" evidence="2">
    <location>
        <begin position="117"/>
        <end position="136"/>
    </location>
</feature>
<dbReference type="Pfam" id="PF03323">
    <property type="entry name" value="GerA"/>
    <property type="match status" value="1"/>
</dbReference>
<comment type="caution">
    <text evidence="3">The sequence shown here is derived from an EMBL/GenBank/DDBJ whole genome shotgun (WGS) entry which is preliminary data.</text>
</comment>
<evidence type="ECO:0000256" key="1">
    <source>
        <dbReference type="ARBA" id="ARBA00023136"/>
    </source>
</evidence>
<dbReference type="InterPro" id="IPR004995">
    <property type="entry name" value="Spore_Ger"/>
</dbReference>
<dbReference type="InterPro" id="IPR050768">
    <property type="entry name" value="UPF0353/GerABKA_families"/>
</dbReference>
<dbReference type="EMBL" id="AJWZ01000580">
    <property type="protein sequence ID" value="EKC76417.1"/>
    <property type="molecule type" value="Genomic_DNA"/>
</dbReference>
<dbReference type="GO" id="GO:0009847">
    <property type="term" value="P:spore germination"/>
    <property type="evidence" value="ECO:0007669"/>
    <property type="project" value="InterPro"/>
</dbReference>
<feature type="non-terminal residue" evidence="3">
    <location>
        <position position="1"/>
    </location>
</feature>
<keyword evidence="2" id="KW-1133">Transmembrane helix</keyword>
<gene>
    <name evidence="3" type="ORF">OBE_00851</name>
</gene>
<dbReference type="AlphaFoldDB" id="K1TTP3"/>
<accession>K1TTP3</accession>
<proteinExistence type="predicted"/>
<evidence type="ECO:0000256" key="2">
    <source>
        <dbReference type="SAM" id="Phobius"/>
    </source>
</evidence>
<dbReference type="GO" id="GO:0016020">
    <property type="term" value="C:membrane"/>
    <property type="evidence" value="ECO:0007669"/>
    <property type="project" value="InterPro"/>
</dbReference>
<evidence type="ECO:0000313" key="3">
    <source>
        <dbReference type="EMBL" id="EKC76417.1"/>
    </source>
</evidence>
<name>K1TTP3_9ZZZZ</name>